<dbReference type="PANTHER" id="PTHR10953">
    <property type="entry name" value="UBIQUITIN-ACTIVATING ENZYME E1"/>
    <property type="match status" value="1"/>
</dbReference>
<accession>A0A1S1MTD7</accession>
<evidence type="ECO:0000313" key="3">
    <source>
        <dbReference type="EMBL" id="OHU89747.1"/>
    </source>
</evidence>
<reference evidence="3 4" key="1">
    <citation type="submission" date="2016-09" db="EMBL/GenBank/DDBJ databases">
        <title>Pseudoalteromonas amylolytica sp. nov., isolated from the surface seawater.</title>
        <authorList>
            <person name="Wu Y.-H."/>
            <person name="Cheng H."/>
            <person name="Jin X.-B."/>
            <person name="Wang C.-S."/>
            <person name="Xu X.-W."/>
        </authorList>
    </citation>
    <scope>NUCLEOTIDE SEQUENCE [LARGE SCALE GENOMIC DNA]</scope>
    <source>
        <strain evidence="3 4">JW1</strain>
    </source>
</reference>
<dbReference type="AlphaFoldDB" id="A0A1S1MTD7"/>
<proteinExistence type="inferred from homology"/>
<dbReference type="CDD" id="cd00757">
    <property type="entry name" value="ThiF_MoeB_HesA_family"/>
    <property type="match status" value="1"/>
</dbReference>
<keyword evidence="3" id="KW-0548">Nucleotidyltransferase</keyword>
<name>A0A1S1MTD7_9GAMM</name>
<dbReference type="EMBL" id="MKJU01000028">
    <property type="protein sequence ID" value="OHU89747.1"/>
    <property type="molecule type" value="Genomic_DNA"/>
</dbReference>
<dbReference type="PANTHER" id="PTHR10953:SF240">
    <property type="entry name" value="SULFUR CARRIER PROTEIN THIS ADENYLYLTRANSFERASE"/>
    <property type="match status" value="1"/>
</dbReference>
<dbReference type="STRING" id="1859457.BET10_16650"/>
<dbReference type="Pfam" id="PF00899">
    <property type="entry name" value="ThiF"/>
    <property type="match status" value="1"/>
</dbReference>
<feature type="domain" description="THIF-type NAD/FAD binding fold" evidence="2">
    <location>
        <begin position="11"/>
        <end position="242"/>
    </location>
</feature>
<dbReference type="Gene3D" id="3.40.50.720">
    <property type="entry name" value="NAD(P)-binding Rossmann-like Domain"/>
    <property type="match status" value="1"/>
</dbReference>
<keyword evidence="4" id="KW-1185">Reference proteome</keyword>
<dbReference type="GO" id="GO:0005829">
    <property type="term" value="C:cytosol"/>
    <property type="evidence" value="ECO:0007669"/>
    <property type="project" value="TreeGrafter"/>
</dbReference>
<dbReference type="GO" id="GO:0016779">
    <property type="term" value="F:nucleotidyltransferase activity"/>
    <property type="evidence" value="ECO:0007669"/>
    <property type="project" value="UniProtKB-KW"/>
</dbReference>
<evidence type="ECO:0000259" key="2">
    <source>
        <dbReference type="Pfam" id="PF00899"/>
    </source>
</evidence>
<evidence type="ECO:0000313" key="4">
    <source>
        <dbReference type="Proteomes" id="UP000179786"/>
    </source>
</evidence>
<dbReference type="InterPro" id="IPR045886">
    <property type="entry name" value="ThiF/MoeB/HesA"/>
</dbReference>
<gene>
    <name evidence="3" type="ORF">BET10_16650</name>
</gene>
<dbReference type="Proteomes" id="UP000179786">
    <property type="component" value="Unassembled WGS sequence"/>
</dbReference>
<comment type="caution">
    <text evidence="3">The sequence shown here is derived from an EMBL/GenBank/DDBJ whole genome shotgun (WGS) entry which is preliminary data.</text>
</comment>
<dbReference type="SUPFAM" id="SSF69572">
    <property type="entry name" value="Activating enzymes of the ubiquitin-like proteins"/>
    <property type="match status" value="1"/>
</dbReference>
<keyword evidence="3" id="KW-0808">Transferase</keyword>
<dbReference type="RefSeq" id="WP_070986374.1">
    <property type="nucleotide sequence ID" value="NZ_MKJU01000028.1"/>
</dbReference>
<dbReference type="InterPro" id="IPR035985">
    <property type="entry name" value="Ubiquitin-activating_enz"/>
</dbReference>
<protein>
    <submittedName>
        <fullName evidence="3">Molybdopterin-synthase adenylyltransferase MoeB</fullName>
    </submittedName>
</protein>
<dbReference type="OrthoDB" id="9804286at2"/>
<dbReference type="GO" id="GO:0004792">
    <property type="term" value="F:thiosulfate-cyanide sulfurtransferase activity"/>
    <property type="evidence" value="ECO:0007669"/>
    <property type="project" value="TreeGrafter"/>
</dbReference>
<dbReference type="GO" id="GO:0008641">
    <property type="term" value="F:ubiquitin-like modifier activating enzyme activity"/>
    <property type="evidence" value="ECO:0007669"/>
    <property type="project" value="InterPro"/>
</dbReference>
<sequence>MTLSEKERLRYSRHLLLKEVGEQGQIKLKAAHVAVIGCGGLGSPALFYLAASGVGHLTFVDDDQVELSNLQRQILYKVNHLGQQKTQAAGKVLASLNNEISLAPINVALTEDNVADLLSEADVVLDCSDNFKTRYILNSYCLTANKVLISGAAIATQGQLMCFDFRGHSPCYACVFPKHTHAPMENCDNFGVLSPLLGVIGSQQALLAVNVILGHQRGCYFARIDARTLTHQPWQLAKDAQCTECRH</sequence>
<dbReference type="FunFam" id="3.40.50.720:FF:000080">
    <property type="entry name" value="Thiazole biosynthesis adenylyltransferase ThiF"/>
    <property type="match status" value="1"/>
</dbReference>
<organism evidence="3 4">
    <name type="scientific">Pseudoalteromonas amylolytica</name>
    <dbReference type="NCBI Taxonomy" id="1859457"/>
    <lineage>
        <taxon>Bacteria</taxon>
        <taxon>Pseudomonadati</taxon>
        <taxon>Pseudomonadota</taxon>
        <taxon>Gammaproteobacteria</taxon>
        <taxon>Alteromonadales</taxon>
        <taxon>Pseudoalteromonadaceae</taxon>
        <taxon>Pseudoalteromonas</taxon>
    </lineage>
</organism>
<evidence type="ECO:0000256" key="1">
    <source>
        <dbReference type="ARBA" id="ARBA00009919"/>
    </source>
</evidence>
<dbReference type="GO" id="GO:0008146">
    <property type="term" value="F:sulfotransferase activity"/>
    <property type="evidence" value="ECO:0007669"/>
    <property type="project" value="TreeGrafter"/>
</dbReference>
<comment type="similarity">
    <text evidence="1">Belongs to the HesA/MoeB/ThiF family.</text>
</comment>
<dbReference type="InterPro" id="IPR000594">
    <property type="entry name" value="ThiF_NAD_FAD-bd"/>
</dbReference>